<dbReference type="AlphaFoldDB" id="A0A8J6UGB0"/>
<accession>A0A8J6UGB0</accession>
<reference evidence="2" key="1">
    <citation type="submission" date="2020-09" db="EMBL/GenBank/DDBJ databases">
        <title>Pelobacter alkaliphilus sp. nov., a novel anaerobic arsenate-reducing bacterium from terrestrial mud volcano.</title>
        <authorList>
            <person name="Khomyakova M.A."/>
            <person name="Merkel A.Y."/>
            <person name="Slobodkin A.I."/>
        </authorList>
    </citation>
    <scope>NUCLEOTIDE SEQUENCE</scope>
    <source>
        <strain evidence="2">M08fum</strain>
    </source>
</reference>
<dbReference type="RefSeq" id="WP_191153681.1">
    <property type="nucleotide sequence ID" value="NZ_JACWUN010000002.1"/>
</dbReference>
<dbReference type="EMBL" id="JACWUN010000002">
    <property type="protein sequence ID" value="MBD1399403.1"/>
    <property type="molecule type" value="Genomic_DNA"/>
</dbReference>
<keyword evidence="3" id="KW-1185">Reference proteome</keyword>
<keyword evidence="1" id="KW-0175">Coiled coil</keyword>
<protein>
    <submittedName>
        <fullName evidence="2">Uncharacterized protein</fullName>
    </submittedName>
</protein>
<proteinExistence type="predicted"/>
<name>A0A8J6UGB0_9BACT</name>
<organism evidence="2 3">
    <name type="scientific">Pelovirga terrestris</name>
    <dbReference type="NCBI Taxonomy" id="2771352"/>
    <lineage>
        <taxon>Bacteria</taxon>
        <taxon>Pseudomonadati</taxon>
        <taxon>Thermodesulfobacteriota</taxon>
        <taxon>Desulfuromonadia</taxon>
        <taxon>Geobacterales</taxon>
        <taxon>Geobacteraceae</taxon>
        <taxon>Pelovirga</taxon>
    </lineage>
</organism>
<feature type="coiled-coil region" evidence="1">
    <location>
        <begin position="21"/>
        <end position="84"/>
    </location>
</feature>
<evidence type="ECO:0000313" key="3">
    <source>
        <dbReference type="Proteomes" id="UP000632828"/>
    </source>
</evidence>
<evidence type="ECO:0000313" key="2">
    <source>
        <dbReference type="EMBL" id="MBD1399403.1"/>
    </source>
</evidence>
<gene>
    <name evidence="2" type="ORF">ICT70_01825</name>
</gene>
<dbReference type="Proteomes" id="UP000632828">
    <property type="component" value="Unassembled WGS sequence"/>
</dbReference>
<evidence type="ECO:0000256" key="1">
    <source>
        <dbReference type="SAM" id="Coils"/>
    </source>
</evidence>
<comment type="caution">
    <text evidence="2">The sequence shown here is derived from an EMBL/GenBank/DDBJ whole genome shotgun (WGS) entry which is preliminary data.</text>
</comment>
<sequence length="129" mass="14604">MQKDHLEVILESIDSKFNLVLEGHDALRREIREEAEKNEERFKLLDFKVDTVNDHLSKKIDAVAADLNATDKRLNNKIDSVEERLTKKIDAVTADLKITDAKVDGVAADLKAHRADTEAHGNIYRVKEG</sequence>